<proteinExistence type="predicted"/>
<dbReference type="RefSeq" id="XP_067925907.1">
    <property type="nucleotide sequence ID" value="XM_068062119.1"/>
</dbReference>
<gene>
    <name evidence="1" type="ORF">CSUI_001916</name>
</gene>
<dbReference type="AlphaFoldDB" id="A0A2C6LAY9"/>
<protein>
    <submittedName>
        <fullName evidence="1">Uncharacterized protein</fullName>
    </submittedName>
</protein>
<sequence length="36" mass="4266">MLCFCLLCGRPYSVPLERQSRFRCSPCKTRKTFQLP</sequence>
<dbReference type="VEuPathDB" id="ToxoDB:CSUI_001916"/>
<dbReference type="GeneID" id="94425330"/>
<keyword evidence="2" id="KW-1185">Reference proteome</keyword>
<dbReference type="Proteomes" id="UP000221165">
    <property type="component" value="Unassembled WGS sequence"/>
</dbReference>
<accession>A0A2C6LAY9</accession>
<dbReference type="EMBL" id="MIGC01000792">
    <property type="protein sequence ID" value="PHJ24234.1"/>
    <property type="molecule type" value="Genomic_DNA"/>
</dbReference>
<evidence type="ECO:0000313" key="2">
    <source>
        <dbReference type="Proteomes" id="UP000221165"/>
    </source>
</evidence>
<name>A0A2C6LAY9_9APIC</name>
<comment type="caution">
    <text evidence="1">The sequence shown here is derived from an EMBL/GenBank/DDBJ whole genome shotgun (WGS) entry which is preliminary data.</text>
</comment>
<evidence type="ECO:0000313" key="1">
    <source>
        <dbReference type="EMBL" id="PHJ24234.1"/>
    </source>
</evidence>
<reference evidence="1 2" key="1">
    <citation type="journal article" date="2017" name="Int. J. Parasitol.">
        <title>The genome of the protozoan parasite Cystoisospora suis and a reverse vaccinology approach to identify vaccine candidates.</title>
        <authorList>
            <person name="Palmieri N."/>
            <person name="Shrestha A."/>
            <person name="Ruttkowski B."/>
            <person name="Beck T."/>
            <person name="Vogl C."/>
            <person name="Tomley F."/>
            <person name="Blake D.P."/>
            <person name="Joachim A."/>
        </authorList>
    </citation>
    <scope>NUCLEOTIDE SEQUENCE [LARGE SCALE GENOMIC DNA]</scope>
    <source>
        <strain evidence="1 2">Wien I</strain>
    </source>
</reference>
<organism evidence="1 2">
    <name type="scientific">Cystoisospora suis</name>
    <dbReference type="NCBI Taxonomy" id="483139"/>
    <lineage>
        <taxon>Eukaryota</taxon>
        <taxon>Sar</taxon>
        <taxon>Alveolata</taxon>
        <taxon>Apicomplexa</taxon>
        <taxon>Conoidasida</taxon>
        <taxon>Coccidia</taxon>
        <taxon>Eucoccidiorida</taxon>
        <taxon>Eimeriorina</taxon>
        <taxon>Sarcocystidae</taxon>
        <taxon>Cystoisospora</taxon>
    </lineage>
</organism>